<protein>
    <submittedName>
        <fullName evidence="1">Uncharacterized protein</fullName>
    </submittedName>
</protein>
<keyword evidence="2" id="KW-1185">Reference proteome</keyword>
<sequence length="160" mass="18118">MMEPEVHKKIDEICKLEGIPSLNQLEPRPPPFDYAIALRSLVLSDQERYQSAVFIEADRCMATGADIVGSFADGCMTEGVWELSSLIHHVFEDCSGLKRLAFYVMKFMELYDGDCDKLKTAFKPILYHLIFKQFNTTGQLPSEIVQLRPADISRQATAPQ</sequence>
<comment type="caution">
    <text evidence="1">The sequence shown here is derived from an EMBL/GenBank/DDBJ whole genome shotgun (WGS) entry which is preliminary data.</text>
</comment>
<gene>
    <name evidence="1" type="ORF">E2562_014129</name>
</gene>
<dbReference type="EMBL" id="SPHZ02000001">
    <property type="protein sequence ID" value="KAF0933139.1"/>
    <property type="molecule type" value="Genomic_DNA"/>
</dbReference>
<accession>A0A6G1F8H7</accession>
<dbReference type="OrthoDB" id="10614939at2759"/>
<evidence type="ECO:0000313" key="1">
    <source>
        <dbReference type="EMBL" id="KAF0933139.1"/>
    </source>
</evidence>
<name>A0A6G1F8H7_9ORYZ</name>
<reference evidence="1 2" key="1">
    <citation type="submission" date="2019-11" db="EMBL/GenBank/DDBJ databases">
        <title>Whole genome sequence of Oryza granulata.</title>
        <authorList>
            <person name="Li W."/>
        </authorList>
    </citation>
    <scope>NUCLEOTIDE SEQUENCE [LARGE SCALE GENOMIC DNA]</scope>
    <source>
        <strain evidence="2">cv. Menghai</strain>
        <tissue evidence="1">Leaf</tissue>
    </source>
</reference>
<organism evidence="1 2">
    <name type="scientific">Oryza meyeriana var. granulata</name>
    <dbReference type="NCBI Taxonomy" id="110450"/>
    <lineage>
        <taxon>Eukaryota</taxon>
        <taxon>Viridiplantae</taxon>
        <taxon>Streptophyta</taxon>
        <taxon>Embryophyta</taxon>
        <taxon>Tracheophyta</taxon>
        <taxon>Spermatophyta</taxon>
        <taxon>Magnoliopsida</taxon>
        <taxon>Liliopsida</taxon>
        <taxon>Poales</taxon>
        <taxon>Poaceae</taxon>
        <taxon>BOP clade</taxon>
        <taxon>Oryzoideae</taxon>
        <taxon>Oryzeae</taxon>
        <taxon>Oryzinae</taxon>
        <taxon>Oryza</taxon>
        <taxon>Oryza meyeriana</taxon>
    </lineage>
</organism>
<evidence type="ECO:0000313" key="2">
    <source>
        <dbReference type="Proteomes" id="UP000479710"/>
    </source>
</evidence>
<dbReference type="AlphaFoldDB" id="A0A6G1F8H7"/>
<proteinExistence type="predicted"/>
<dbReference type="Proteomes" id="UP000479710">
    <property type="component" value="Unassembled WGS sequence"/>
</dbReference>